<dbReference type="RefSeq" id="WP_320755292.1">
    <property type="nucleotide sequence ID" value="NZ_JAWNGA010000009.1"/>
</dbReference>
<sequence>MLGLWLVNQANQWVGLVQAFHNQRGKWLNHKTYKTQVPPNQIPLWLRPNQQWWYTHQKARGAYNLLAKQTRKATLFTFLDPTLNKQATITLPAATNELEGAINATITTTLGDLTGEPVSEFHPAQWSALIDHAIIGANQIRFIFRAEKGITVGL</sequence>
<evidence type="ECO:0000313" key="1">
    <source>
        <dbReference type="EMBL" id="MDY5133233.1"/>
    </source>
</evidence>
<comment type="caution">
    <text evidence="1">The sequence shown here is derived from an EMBL/GenBank/DDBJ whole genome shotgun (WGS) entry which is preliminary data.</text>
</comment>
<organism evidence="1 2">
    <name type="scientific">Actinotignum urinale</name>
    <dbReference type="NCBI Taxonomy" id="190146"/>
    <lineage>
        <taxon>Bacteria</taxon>
        <taxon>Bacillati</taxon>
        <taxon>Actinomycetota</taxon>
        <taxon>Actinomycetes</taxon>
        <taxon>Actinomycetales</taxon>
        <taxon>Actinomycetaceae</taxon>
        <taxon>Actinotignum</taxon>
    </lineage>
</organism>
<reference evidence="1 2" key="1">
    <citation type="submission" date="2023-10" db="EMBL/GenBank/DDBJ databases">
        <title>Whole Genome based description of the genera Actinobaculum and Actinotignum reveals a complex phylogenetic relationship within the species included in the genus Actinotignum.</title>
        <authorList>
            <person name="Jensen C.S."/>
            <person name="Dargis R."/>
            <person name="Kemp M."/>
            <person name="Christensen J.J."/>
        </authorList>
    </citation>
    <scope>NUCLEOTIDE SEQUENCE [LARGE SCALE GENOMIC DNA]</scope>
    <source>
        <strain evidence="1 2">SLA_B974</strain>
    </source>
</reference>
<gene>
    <name evidence="1" type="ORF">R6G86_05710</name>
</gene>
<keyword evidence="2" id="KW-1185">Reference proteome</keyword>
<proteinExistence type="predicted"/>
<dbReference type="Proteomes" id="UP001275049">
    <property type="component" value="Unassembled WGS sequence"/>
</dbReference>
<accession>A0ABU5G7B1</accession>
<protein>
    <submittedName>
        <fullName evidence="1">Uncharacterized protein</fullName>
    </submittedName>
</protein>
<dbReference type="EMBL" id="JAWNGA010000009">
    <property type="protein sequence ID" value="MDY5133233.1"/>
    <property type="molecule type" value="Genomic_DNA"/>
</dbReference>
<evidence type="ECO:0000313" key="2">
    <source>
        <dbReference type="Proteomes" id="UP001275049"/>
    </source>
</evidence>
<name>A0ABU5G7B1_9ACTO</name>